<name>A0A1Y5Q912_9GAMM</name>
<protein>
    <submittedName>
        <fullName evidence="1">Uncharacterized protein</fullName>
    </submittedName>
</protein>
<dbReference type="EMBL" id="FLTS01000001">
    <property type="protein sequence ID" value="SBV37816.1"/>
    <property type="molecule type" value="Genomic_DNA"/>
</dbReference>
<gene>
    <name evidence="1" type="ORF">STPYR_12759</name>
</gene>
<evidence type="ECO:0000313" key="1">
    <source>
        <dbReference type="EMBL" id="SBV37816.1"/>
    </source>
</evidence>
<proteinExistence type="predicted"/>
<dbReference type="AlphaFoldDB" id="A0A1Y5Q912"/>
<accession>A0A1Y5Q912</accession>
<organism evidence="1">
    <name type="scientific">uncultured Stenotrophomonas sp</name>
    <dbReference type="NCBI Taxonomy" id="165438"/>
    <lineage>
        <taxon>Bacteria</taxon>
        <taxon>Pseudomonadati</taxon>
        <taxon>Pseudomonadota</taxon>
        <taxon>Gammaproteobacteria</taxon>
        <taxon>Lysobacterales</taxon>
        <taxon>Lysobacteraceae</taxon>
        <taxon>Stenotrophomonas</taxon>
        <taxon>environmental samples</taxon>
    </lineage>
</organism>
<reference evidence="1" key="1">
    <citation type="submission" date="2016-03" db="EMBL/GenBank/DDBJ databases">
        <authorList>
            <person name="Ploux O."/>
        </authorList>
    </citation>
    <scope>NUCLEOTIDE SEQUENCE</scope>
    <source>
        <strain evidence="1">UC10</strain>
    </source>
</reference>
<sequence length="126" mass="13859">MNTRIWLIRFTDCDGSQQATVHTVNAISDFRTIDPLATVEELDALALSDLLAADRAFDCVVADTQAHHRHVAERGGYARLEAPTTRELCERYIAAEIDRTAAMERCTVTPRPTIQKGNSDISGVSA</sequence>